<feature type="compositionally biased region" description="Basic and acidic residues" evidence="1">
    <location>
        <begin position="485"/>
        <end position="527"/>
    </location>
</feature>
<organism evidence="2 3">
    <name type="scientific">Steinernema carpocapsae</name>
    <name type="common">Entomopathogenic nematode</name>
    <dbReference type="NCBI Taxonomy" id="34508"/>
    <lineage>
        <taxon>Eukaryota</taxon>
        <taxon>Metazoa</taxon>
        <taxon>Ecdysozoa</taxon>
        <taxon>Nematoda</taxon>
        <taxon>Chromadorea</taxon>
        <taxon>Rhabditida</taxon>
        <taxon>Tylenchina</taxon>
        <taxon>Panagrolaimomorpha</taxon>
        <taxon>Strongyloidoidea</taxon>
        <taxon>Steinernematidae</taxon>
        <taxon>Steinernema</taxon>
    </lineage>
</organism>
<evidence type="ECO:0000256" key="1">
    <source>
        <dbReference type="SAM" id="MobiDB-lite"/>
    </source>
</evidence>
<dbReference type="AlphaFoldDB" id="A0A4U5LYI3"/>
<feature type="compositionally biased region" description="Polar residues" evidence="1">
    <location>
        <begin position="277"/>
        <end position="299"/>
    </location>
</feature>
<name>A0A4U5LYI3_STECR</name>
<proteinExistence type="predicted"/>
<reference evidence="2 3" key="1">
    <citation type="journal article" date="2015" name="Genome Biol.">
        <title>Comparative genomics of Steinernema reveals deeply conserved gene regulatory networks.</title>
        <authorList>
            <person name="Dillman A.R."/>
            <person name="Macchietto M."/>
            <person name="Porter C.F."/>
            <person name="Rogers A."/>
            <person name="Williams B."/>
            <person name="Antoshechkin I."/>
            <person name="Lee M.M."/>
            <person name="Goodwin Z."/>
            <person name="Lu X."/>
            <person name="Lewis E.E."/>
            <person name="Goodrich-Blair H."/>
            <person name="Stock S.P."/>
            <person name="Adams B.J."/>
            <person name="Sternberg P.W."/>
            <person name="Mortazavi A."/>
        </authorList>
    </citation>
    <scope>NUCLEOTIDE SEQUENCE [LARGE SCALE GENOMIC DNA]</scope>
    <source>
        <strain evidence="2 3">ALL</strain>
    </source>
</reference>
<reference evidence="2 3" key="2">
    <citation type="journal article" date="2019" name="G3 (Bethesda)">
        <title>Hybrid Assembly of the Genome of the Entomopathogenic Nematode Steinernema carpocapsae Identifies the X-Chromosome.</title>
        <authorList>
            <person name="Serra L."/>
            <person name="Macchietto M."/>
            <person name="Macias-Munoz A."/>
            <person name="McGill C.J."/>
            <person name="Rodriguez I.M."/>
            <person name="Rodriguez B."/>
            <person name="Murad R."/>
            <person name="Mortazavi A."/>
        </authorList>
    </citation>
    <scope>NUCLEOTIDE SEQUENCE [LARGE SCALE GENOMIC DNA]</scope>
    <source>
        <strain evidence="2 3">ALL</strain>
    </source>
</reference>
<feature type="compositionally biased region" description="Low complexity" evidence="1">
    <location>
        <begin position="584"/>
        <end position="607"/>
    </location>
</feature>
<sequence length="690" mass="75764">MPKIRPGNHCQLGHRAAASIWELLGRHAKRRKFGWRPLDLIPETELERSTRAFMGPMYQAMLRQRNAASSTASTSACSSQASTSAPLPSTSSRHSSSSSQPSTSTASDARPSTPRPKEKCSSSTALKPSTSHSKPTTPIPPSTSKRSSSKHSTSSASTKSSLKSSAAKHEKEREKPRNVRRIKSDSESDEEKEKAKPVSSVVRKEEKRSSSANLIARQGPQAKATFKAPLAPRKNQIKGASIRVEVKHDKAPDCHSIPDFGMPKLQPFKIPLKNRSSEVPASSSRGHEQPSTSVTQNQASSSRSDDQLSTSETQGKPGTSKSSSDHPSTSKDHRSRDQNPPEAEEETDDEEEGWVEDPSSEEEEENRRVDRRIRRLMRKYTYRKTFAIAESSGSFNGFLRQNTTNLAQQHARRGNQGYTTITKSAQHSALAALRAERESSPQPSTSGLNSNNSTPGSDRDRPKKSREGIPRSSSNSTDTKKRKHSDSEGKADKDNSSKKPKKESDGRKPKDEGEDDRESRDEGRSEPHANGPIDYLFDTASGSSFSVDRPSRGPRTPPGPGPHQPDSPRPQSLRDILEIYDPISTDSSRSSSVMSMSTDVPSSSFSPEDLAENGNSIMLPPPPPPFLNCEPTPTISSPVPSDARPIFGSARKSRWDKKPNEVQQAQPKIRSEERKGLIRRLHRNGRDQVG</sequence>
<feature type="compositionally biased region" description="Acidic residues" evidence="1">
    <location>
        <begin position="342"/>
        <end position="364"/>
    </location>
</feature>
<feature type="region of interest" description="Disordered" evidence="1">
    <location>
        <begin position="406"/>
        <end position="690"/>
    </location>
</feature>
<feature type="compositionally biased region" description="Polar residues" evidence="1">
    <location>
        <begin position="416"/>
        <end position="427"/>
    </location>
</feature>
<feature type="compositionally biased region" description="Basic and acidic residues" evidence="1">
    <location>
        <begin position="167"/>
        <end position="209"/>
    </location>
</feature>
<feature type="region of interest" description="Disordered" evidence="1">
    <location>
        <begin position="71"/>
        <end position="371"/>
    </location>
</feature>
<feature type="compositionally biased region" description="Basic and acidic residues" evidence="1">
    <location>
        <begin position="328"/>
        <end position="339"/>
    </location>
</feature>
<feature type="compositionally biased region" description="Low complexity" evidence="1">
    <location>
        <begin position="307"/>
        <end position="327"/>
    </location>
</feature>
<keyword evidence="3" id="KW-1185">Reference proteome</keyword>
<dbReference type="Proteomes" id="UP000298663">
    <property type="component" value="Unassembled WGS sequence"/>
</dbReference>
<gene>
    <name evidence="2" type="ORF">L596_028456</name>
</gene>
<feature type="compositionally biased region" description="Low complexity" evidence="1">
    <location>
        <begin position="127"/>
        <end position="165"/>
    </location>
</feature>
<accession>A0A4U5LYI3</accession>
<feature type="compositionally biased region" description="Basic and acidic residues" evidence="1">
    <location>
        <begin position="457"/>
        <end position="469"/>
    </location>
</feature>
<feature type="compositionally biased region" description="Pro residues" evidence="1">
    <location>
        <begin position="555"/>
        <end position="568"/>
    </location>
</feature>
<feature type="compositionally biased region" description="Low complexity" evidence="1">
    <location>
        <begin position="71"/>
        <end position="109"/>
    </location>
</feature>
<protein>
    <submittedName>
        <fullName evidence="2">Uncharacterized protein</fullName>
    </submittedName>
</protein>
<feature type="compositionally biased region" description="Polar residues" evidence="1">
    <location>
        <begin position="440"/>
        <end position="456"/>
    </location>
</feature>
<comment type="caution">
    <text evidence="2">The sequence shown here is derived from an EMBL/GenBank/DDBJ whole genome shotgun (WGS) entry which is preliminary data.</text>
</comment>
<evidence type="ECO:0000313" key="2">
    <source>
        <dbReference type="EMBL" id="TKR61336.1"/>
    </source>
</evidence>
<evidence type="ECO:0000313" key="3">
    <source>
        <dbReference type="Proteomes" id="UP000298663"/>
    </source>
</evidence>
<dbReference type="EMBL" id="AZBU02000011">
    <property type="protein sequence ID" value="TKR61336.1"/>
    <property type="molecule type" value="Genomic_DNA"/>
</dbReference>
<feature type="compositionally biased region" description="Basic and acidic residues" evidence="1">
    <location>
        <begin position="244"/>
        <end position="253"/>
    </location>
</feature>